<gene>
    <name evidence="3" type="ORF">PsYK624_113430</name>
</gene>
<dbReference type="PANTHER" id="PTHR22663:SF17">
    <property type="entry name" value="RING FINGER PROTEIN NARYA-RELATED"/>
    <property type="match status" value="1"/>
</dbReference>
<dbReference type="GO" id="GO:0016925">
    <property type="term" value="P:protein sumoylation"/>
    <property type="evidence" value="ECO:0007669"/>
    <property type="project" value="TreeGrafter"/>
</dbReference>
<evidence type="ECO:0000259" key="2">
    <source>
        <dbReference type="Pfam" id="PF14634"/>
    </source>
</evidence>
<dbReference type="GO" id="GO:0019789">
    <property type="term" value="F:SUMO transferase activity"/>
    <property type="evidence" value="ECO:0007669"/>
    <property type="project" value="InterPro"/>
</dbReference>
<feature type="domain" description="RING-type" evidence="2">
    <location>
        <begin position="20"/>
        <end position="63"/>
    </location>
</feature>
<dbReference type="InterPro" id="IPR042123">
    <property type="entry name" value="Zip3/RNF212-like"/>
</dbReference>
<sequence length="179" mass="20545">MSNLEQAPQQDFDFWDYVTCSRCHLSFTPDNGGPPPVPFWVTECGHVVCNNHLRTDQSCAKCGQRDIQVAPLQRDMDPPMSNWFSSAPQALDTLAFTTRFQIESLASLVRYYKRKCAHQRSLIERMRPAIQENKDLRRALEGVQNETCQSQNYMEPSGMPNGNGKRQMLQISRYRISAL</sequence>
<dbReference type="InterPro" id="IPR001841">
    <property type="entry name" value="Znf_RING"/>
</dbReference>
<dbReference type="Pfam" id="PF14634">
    <property type="entry name" value="zf-RING_5"/>
    <property type="match status" value="1"/>
</dbReference>
<reference evidence="3 4" key="1">
    <citation type="submission" date="2021-08" db="EMBL/GenBank/DDBJ databases">
        <title>Draft Genome Sequence of Phanerochaete sordida strain YK-624.</title>
        <authorList>
            <person name="Mori T."/>
            <person name="Dohra H."/>
            <person name="Suzuki T."/>
            <person name="Kawagishi H."/>
            <person name="Hirai H."/>
        </authorList>
    </citation>
    <scope>NUCLEOTIDE SEQUENCE [LARGE SCALE GENOMIC DNA]</scope>
    <source>
        <strain evidence="3 4">YK-624</strain>
    </source>
</reference>
<keyword evidence="4" id="KW-1185">Reference proteome</keyword>
<dbReference type="AlphaFoldDB" id="A0A9P3GHL8"/>
<accession>A0A9P3GHL8</accession>
<proteinExistence type="predicted"/>
<dbReference type="GO" id="GO:0007131">
    <property type="term" value="P:reciprocal meiotic recombination"/>
    <property type="evidence" value="ECO:0007669"/>
    <property type="project" value="InterPro"/>
</dbReference>
<evidence type="ECO:0000256" key="1">
    <source>
        <dbReference type="ARBA" id="ARBA00023254"/>
    </source>
</evidence>
<dbReference type="GO" id="GO:0007129">
    <property type="term" value="P:homologous chromosome pairing at meiosis"/>
    <property type="evidence" value="ECO:0007669"/>
    <property type="project" value="TreeGrafter"/>
</dbReference>
<dbReference type="OrthoDB" id="2535391at2759"/>
<evidence type="ECO:0000313" key="4">
    <source>
        <dbReference type="Proteomes" id="UP000703269"/>
    </source>
</evidence>
<dbReference type="PANTHER" id="PTHR22663">
    <property type="entry name" value="RING FINGER PROTEIN NARYA-RELATED"/>
    <property type="match status" value="1"/>
</dbReference>
<dbReference type="Proteomes" id="UP000703269">
    <property type="component" value="Unassembled WGS sequence"/>
</dbReference>
<organism evidence="3 4">
    <name type="scientific">Phanerochaete sordida</name>
    <dbReference type="NCBI Taxonomy" id="48140"/>
    <lineage>
        <taxon>Eukaryota</taxon>
        <taxon>Fungi</taxon>
        <taxon>Dikarya</taxon>
        <taxon>Basidiomycota</taxon>
        <taxon>Agaricomycotina</taxon>
        <taxon>Agaricomycetes</taxon>
        <taxon>Polyporales</taxon>
        <taxon>Phanerochaetaceae</taxon>
        <taxon>Phanerochaete</taxon>
    </lineage>
</organism>
<dbReference type="EMBL" id="BPQB01000046">
    <property type="protein sequence ID" value="GJE95162.1"/>
    <property type="molecule type" value="Genomic_DNA"/>
</dbReference>
<keyword evidence="1" id="KW-0469">Meiosis</keyword>
<comment type="caution">
    <text evidence="3">The sequence shown here is derived from an EMBL/GenBank/DDBJ whole genome shotgun (WGS) entry which is preliminary data.</text>
</comment>
<name>A0A9P3GHL8_9APHY</name>
<protein>
    <submittedName>
        <fullName evidence="3">RING-type domain-containing protein</fullName>
    </submittedName>
</protein>
<evidence type="ECO:0000313" key="3">
    <source>
        <dbReference type="EMBL" id="GJE95162.1"/>
    </source>
</evidence>
<dbReference type="GO" id="GO:0000795">
    <property type="term" value="C:synaptonemal complex"/>
    <property type="evidence" value="ECO:0007669"/>
    <property type="project" value="InterPro"/>
</dbReference>